<name>A0A6J5XQY6_PRUAR</name>
<reference evidence="3" key="1">
    <citation type="journal article" date="2020" name="Genome Biol.">
        <title>Gamete binning: chromosome-level and haplotype-resolved genome assembly enabled by high-throughput single-cell sequencing of gamete genomes.</title>
        <authorList>
            <person name="Campoy J.A."/>
            <person name="Sun H."/>
            <person name="Goel M."/>
            <person name="Jiao W.-B."/>
            <person name="Folz-Donahue K."/>
            <person name="Wang N."/>
            <person name="Rubio M."/>
            <person name="Liu C."/>
            <person name="Kukat C."/>
            <person name="Ruiz D."/>
            <person name="Huettel B."/>
            <person name="Schneeberger K."/>
        </authorList>
    </citation>
    <scope>NUCLEOTIDE SEQUENCE [LARGE SCALE GENOMIC DNA]</scope>
    <source>
        <strain evidence="3">cv. Rojo Pasion</strain>
    </source>
</reference>
<keyword evidence="3" id="KW-1185">Reference proteome</keyword>
<protein>
    <submittedName>
        <fullName evidence="2">Uncharacterized protein</fullName>
    </submittedName>
</protein>
<sequence length="136" mass="14540">MKTWAPASNSSKSHSRNPAPSGSVFASLQSFILCALKSWVLVGLAPKNPAGKFQHPWLPQVSSRIQARLPSSPAATPTFSRIQDLGSGCSFSSPESILAPSHNSKSMAASVFESCPGLVNFHHPQTGEQYCNFQVL</sequence>
<evidence type="ECO:0000313" key="2">
    <source>
        <dbReference type="EMBL" id="CAB4313508.1"/>
    </source>
</evidence>
<dbReference type="Proteomes" id="UP000507245">
    <property type="component" value="Unassembled WGS sequence"/>
</dbReference>
<dbReference type="EMBL" id="CAEKKB010000006">
    <property type="protein sequence ID" value="CAB4313508.1"/>
    <property type="molecule type" value="Genomic_DNA"/>
</dbReference>
<feature type="region of interest" description="Disordered" evidence="1">
    <location>
        <begin position="1"/>
        <end position="20"/>
    </location>
</feature>
<gene>
    <name evidence="2" type="ORF">ORAREDHAP_LOCUS36621</name>
</gene>
<dbReference type="AlphaFoldDB" id="A0A6J5XQY6"/>
<accession>A0A6J5XQY6</accession>
<proteinExistence type="predicted"/>
<organism evidence="2 3">
    <name type="scientific">Prunus armeniaca</name>
    <name type="common">Apricot</name>
    <name type="synonym">Armeniaca vulgaris</name>
    <dbReference type="NCBI Taxonomy" id="36596"/>
    <lineage>
        <taxon>Eukaryota</taxon>
        <taxon>Viridiplantae</taxon>
        <taxon>Streptophyta</taxon>
        <taxon>Embryophyta</taxon>
        <taxon>Tracheophyta</taxon>
        <taxon>Spermatophyta</taxon>
        <taxon>Magnoliopsida</taxon>
        <taxon>eudicotyledons</taxon>
        <taxon>Gunneridae</taxon>
        <taxon>Pentapetalae</taxon>
        <taxon>rosids</taxon>
        <taxon>fabids</taxon>
        <taxon>Rosales</taxon>
        <taxon>Rosaceae</taxon>
        <taxon>Amygdaloideae</taxon>
        <taxon>Amygdaleae</taxon>
        <taxon>Prunus</taxon>
    </lineage>
</organism>
<evidence type="ECO:0000313" key="3">
    <source>
        <dbReference type="Proteomes" id="UP000507245"/>
    </source>
</evidence>
<evidence type="ECO:0000256" key="1">
    <source>
        <dbReference type="SAM" id="MobiDB-lite"/>
    </source>
</evidence>